<accession>A0ABQ5NI81</accession>
<gene>
    <name evidence="2" type="ORF">LYSBPC_09130</name>
</gene>
<evidence type="ECO:0000313" key="3">
    <source>
        <dbReference type="Proteomes" id="UP001065593"/>
    </source>
</evidence>
<dbReference type="InterPro" id="IPR009875">
    <property type="entry name" value="PilZ_domain"/>
</dbReference>
<dbReference type="Pfam" id="PF07238">
    <property type="entry name" value="PilZ"/>
    <property type="match status" value="1"/>
</dbReference>
<evidence type="ECO:0000313" key="2">
    <source>
        <dbReference type="EMBL" id="GLC87786.1"/>
    </source>
</evidence>
<reference evidence="2" key="1">
    <citation type="submission" date="2022-08" db="EMBL/GenBank/DDBJ databases">
        <title>Draft genome sequence of Lysinibacillus sp. strain KH24.</title>
        <authorList>
            <person name="Kanbe H."/>
            <person name="Itoh H."/>
        </authorList>
    </citation>
    <scope>NUCLEOTIDE SEQUENCE</scope>
    <source>
        <strain evidence="2">KH24</strain>
    </source>
</reference>
<dbReference type="EMBL" id="BRZA01000001">
    <property type="protein sequence ID" value="GLC87786.1"/>
    <property type="molecule type" value="Genomic_DNA"/>
</dbReference>
<evidence type="ECO:0000259" key="1">
    <source>
        <dbReference type="Pfam" id="PF07238"/>
    </source>
</evidence>
<name>A0ABQ5NI81_9BACI</name>
<sequence>MNFKRKEGFRFKFEEPIPMTFAVYENGRVNKEKMAMATLLDISPKGIKMFSEVDLGINPPPIEVRFILDTHEIRAYGEVIWVRPFAKGKQYGIFFNDQVQVEDLIVDELKARRKKEIAISKKNNL</sequence>
<dbReference type="Proteomes" id="UP001065593">
    <property type="component" value="Unassembled WGS sequence"/>
</dbReference>
<dbReference type="RefSeq" id="WP_264987502.1">
    <property type="nucleotide sequence ID" value="NZ_BRZA01000001.1"/>
</dbReference>
<keyword evidence="3" id="KW-1185">Reference proteome</keyword>
<proteinExistence type="predicted"/>
<organism evidence="2 3">
    <name type="scientific">Lysinibacillus piscis</name>
    <dbReference type="NCBI Taxonomy" id="2518931"/>
    <lineage>
        <taxon>Bacteria</taxon>
        <taxon>Bacillati</taxon>
        <taxon>Bacillota</taxon>
        <taxon>Bacilli</taxon>
        <taxon>Bacillales</taxon>
        <taxon>Bacillaceae</taxon>
        <taxon>Lysinibacillus</taxon>
    </lineage>
</organism>
<protein>
    <recommendedName>
        <fullName evidence="1">PilZ domain-containing protein</fullName>
    </recommendedName>
</protein>
<feature type="domain" description="PilZ" evidence="1">
    <location>
        <begin position="29"/>
        <end position="101"/>
    </location>
</feature>
<comment type="caution">
    <text evidence="2">The sequence shown here is derived from an EMBL/GenBank/DDBJ whole genome shotgun (WGS) entry which is preliminary data.</text>
</comment>